<feature type="transmembrane region" description="Helical" evidence="2">
    <location>
        <begin position="589"/>
        <end position="610"/>
    </location>
</feature>
<feature type="compositionally biased region" description="Polar residues" evidence="1">
    <location>
        <begin position="623"/>
        <end position="639"/>
    </location>
</feature>
<name>A0A5C1QMN9_9SPIO</name>
<feature type="compositionally biased region" description="Polar residues" evidence="1">
    <location>
        <begin position="649"/>
        <end position="675"/>
    </location>
</feature>
<keyword evidence="2" id="KW-0472">Membrane</keyword>
<evidence type="ECO:0000256" key="2">
    <source>
        <dbReference type="SAM" id="Phobius"/>
    </source>
</evidence>
<dbReference type="OrthoDB" id="375218at2"/>
<feature type="region of interest" description="Disordered" evidence="1">
    <location>
        <begin position="543"/>
        <end position="584"/>
    </location>
</feature>
<gene>
    <name evidence="3" type="ORF">EXM22_07415</name>
</gene>
<accession>A0A5C1QMN9</accession>
<protein>
    <submittedName>
        <fullName evidence="3">LysM peptidoglycan-binding domain-containing protein</fullName>
    </submittedName>
</protein>
<feature type="region of interest" description="Disordered" evidence="1">
    <location>
        <begin position="618"/>
        <end position="744"/>
    </location>
</feature>
<dbReference type="EMBL" id="CP036150">
    <property type="protein sequence ID" value="QEN07826.1"/>
    <property type="molecule type" value="Genomic_DNA"/>
</dbReference>
<evidence type="ECO:0000256" key="1">
    <source>
        <dbReference type="SAM" id="MobiDB-lite"/>
    </source>
</evidence>
<keyword evidence="2" id="KW-0812">Transmembrane</keyword>
<reference evidence="3 4" key="1">
    <citation type="submission" date="2019-02" db="EMBL/GenBank/DDBJ databases">
        <title>Complete Genome Sequence and Methylome Analysis of free living Spirochaetas.</title>
        <authorList>
            <person name="Fomenkov A."/>
            <person name="Dubinina G."/>
            <person name="Leshcheva N."/>
            <person name="Mikheeva N."/>
            <person name="Grabovich M."/>
            <person name="Vincze T."/>
            <person name="Roberts R.J."/>
        </authorList>
    </citation>
    <scope>NUCLEOTIDE SEQUENCE [LARGE SCALE GENOMIC DNA]</scope>
    <source>
        <strain evidence="3 4">K2</strain>
    </source>
</reference>
<feature type="compositionally biased region" description="Polar residues" evidence="1">
    <location>
        <begin position="547"/>
        <end position="558"/>
    </location>
</feature>
<evidence type="ECO:0000313" key="3">
    <source>
        <dbReference type="EMBL" id="QEN07826.1"/>
    </source>
</evidence>
<organism evidence="3 4">
    <name type="scientific">Oceanispirochaeta crateris</name>
    <dbReference type="NCBI Taxonomy" id="2518645"/>
    <lineage>
        <taxon>Bacteria</taxon>
        <taxon>Pseudomonadati</taxon>
        <taxon>Spirochaetota</taxon>
        <taxon>Spirochaetia</taxon>
        <taxon>Spirochaetales</taxon>
        <taxon>Spirochaetaceae</taxon>
        <taxon>Oceanispirochaeta</taxon>
    </lineage>
</organism>
<feature type="compositionally biased region" description="Basic and acidic residues" evidence="1">
    <location>
        <begin position="562"/>
        <end position="573"/>
    </location>
</feature>
<keyword evidence="2" id="KW-1133">Transmembrane helix</keyword>
<evidence type="ECO:0000313" key="4">
    <source>
        <dbReference type="Proteomes" id="UP000324209"/>
    </source>
</evidence>
<dbReference type="AlphaFoldDB" id="A0A5C1QMN9"/>
<sequence length="895" mass="99941">MRTLGRTNESHRIFHLGPECYILYLGSDRDDDDPFLRIGNTSDLPEVLHKITSRIILTSSYTGNPFLEVEYARHNKLSYLGDVDVIEHFRKFFHGLNLPARELNDYRQVKTRENRHNLYFYNNGNIHLNFDNTLLFDLHKREKEDLHINQRCDSIKALLLKNPLRYTREELNKSGFFISENGNFYLMHKNWISLDMENQYFASLASQGIDPDEVNSVFTHIPEENMNYSEREALVQIIKRRALRNKDIIVLTTRKDITDHLLHLFPEGSKASTVQPFLMEPGETLNRGTMTAEVKEGTLLIQFGDKNNLIVPFDSTGSGIPRWAGWHVSQDRKVLTHRTEDGNETAIKTLQGIPFILEDTIPQGATLISKYLTFLHPYLESWEGRDSWKSLYDLEDSVKSFFDGADSESIPSIPNDVTVMTPGLEYLFLHNVKTLITQKSKVLAQHIITKLEEILSSMSEPSPMLPVLGDLYSGKEGPFVLYRISSSKLNPYNFKKAQEICKQMKKIQTPEQDVYISEKKRLQALLENLYGAGPAVTARVAVPPVKKSSTTSEQSAASPESKPAEERPNRGFDQKPAPKNHSKKRPRRSFLWILLLLLLLAGAVAAFFLLPIGSFSERGKNPSGASDASVQSNIGTGNLENEGELPGKTGSQSQSDGGQNAENNDSLSQENSLNAEATAPINNEAGTSGEGTAGEGTAGEGTAGEGTAGEGTAGEGTAGEGTAGEGTAGETGAATVKSTEADVIDEPIVETERRPQTREEALAYLEIENITITLVDIHLVSNDIAVKNGYRDLDYKVFEGNNPNWIYTGNVLEMPDGTEYTVQRGDSIWFIASRMIRRELETDLLRLAELETRFNEPGIDEAEMTSIQEELESMALRTKSEQLRERITNQLNSGL</sequence>
<dbReference type="Proteomes" id="UP000324209">
    <property type="component" value="Chromosome"/>
</dbReference>
<keyword evidence="4" id="KW-1185">Reference proteome</keyword>
<dbReference type="KEGG" id="ock:EXM22_07415"/>
<feature type="compositionally biased region" description="Gly residues" evidence="1">
    <location>
        <begin position="688"/>
        <end position="729"/>
    </location>
</feature>
<proteinExistence type="predicted"/>
<dbReference type="RefSeq" id="WP_149485906.1">
    <property type="nucleotide sequence ID" value="NZ_CP036150.1"/>
</dbReference>